<keyword evidence="3" id="KW-0808">Transferase</keyword>
<evidence type="ECO:0000256" key="2">
    <source>
        <dbReference type="ARBA" id="ARBA00022516"/>
    </source>
</evidence>
<dbReference type="InterPro" id="IPR002123">
    <property type="entry name" value="Plipid/glycerol_acylTrfase"/>
</dbReference>
<dbReference type="SUPFAM" id="SSF55729">
    <property type="entry name" value="Acyl-CoA N-acyltransferases (Nat)"/>
    <property type="match status" value="1"/>
</dbReference>
<evidence type="ECO:0000313" key="7">
    <source>
        <dbReference type="EMBL" id="MCW3788055.1"/>
    </source>
</evidence>
<dbReference type="Proteomes" id="UP001209229">
    <property type="component" value="Unassembled WGS sequence"/>
</dbReference>
<evidence type="ECO:0000259" key="6">
    <source>
        <dbReference type="SMART" id="SM00563"/>
    </source>
</evidence>
<gene>
    <name evidence="7" type="ORF">OM075_16380</name>
</gene>
<name>A0AAE3SG27_9BACT</name>
<organism evidence="7 8">
    <name type="scientific">Plebeiibacterium sediminum</name>
    <dbReference type="NCBI Taxonomy" id="2992112"/>
    <lineage>
        <taxon>Bacteria</taxon>
        <taxon>Pseudomonadati</taxon>
        <taxon>Bacteroidota</taxon>
        <taxon>Bacteroidia</taxon>
        <taxon>Marinilabiliales</taxon>
        <taxon>Marinilabiliaceae</taxon>
        <taxon>Plebeiibacterium</taxon>
    </lineage>
</organism>
<dbReference type="SMART" id="SM00563">
    <property type="entry name" value="PlsC"/>
    <property type="match status" value="1"/>
</dbReference>
<keyword evidence="5 7" id="KW-0012">Acyltransferase</keyword>
<sequence>MNLITAERLKESGILNVKSTTAQKMLFNYLKINKINNLIKQTNVSAQVGESVLINKVLDNLNIHVSIPEKELKNIPKSGPFIIMANHPFGFLDGIIMIKTLNEIYPEFKVLANFFLKDIAPSLNNSFIDLNPFDNNSKDNIQGLKKALNQLRNGNPLGIFPAGEVSTMQKGLGKIEDKEWDSSVIKFLVKANVPIVPMFFEGHNSLIFHLLGKVHPFLRTLSIPSEFFKKENKTIHVRIGKPIYPDTLNELTSIDRKGKYLRTCLFALKSTNETKKLKRTYKKPADIILPVSPLLVEQEVENIRSKALLFEKSGFEVYLAESKNIPNIIRELGRLREITFREVGEGTNQKIDIDSFDEYYLQLFIYKRTTRQIIGAYRVGFGNQFIKQKGIKGFYVNSLFDLDEKMVPVLKNSIELGRSFVIKEFQQKPLPLFLLWQGILNILMKNKEVEYIIGPVSISNDFSRFSKDLLIAFIKKHCYDHELAKFVQPKKEFKVKTDPESIEVILERNKGDLQKLDRFISGIEPGYLNIPVLLKQYIRQNAKIIGFNVDPNFNDSLDGLMILAVKDLPEETYRFLGSK</sequence>
<dbReference type="SUPFAM" id="SSF69593">
    <property type="entry name" value="Glycerol-3-phosphate (1)-acyltransferase"/>
    <property type="match status" value="1"/>
</dbReference>
<evidence type="ECO:0000313" key="8">
    <source>
        <dbReference type="Proteomes" id="UP001209229"/>
    </source>
</evidence>
<evidence type="ECO:0000256" key="4">
    <source>
        <dbReference type="ARBA" id="ARBA00023098"/>
    </source>
</evidence>
<dbReference type="AlphaFoldDB" id="A0AAE3SG27"/>
<dbReference type="PANTHER" id="PTHR37323">
    <property type="entry name" value="GCN5-RELATED N-ACETYLTRANSFERASE"/>
    <property type="match status" value="1"/>
</dbReference>
<dbReference type="EMBL" id="JAPDPJ010000043">
    <property type="protein sequence ID" value="MCW3788055.1"/>
    <property type="molecule type" value="Genomic_DNA"/>
</dbReference>
<dbReference type="InterPro" id="IPR052351">
    <property type="entry name" value="Ornithine_N-alpha-AT"/>
</dbReference>
<proteinExistence type="predicted"/>
<evidence type="ECO:0000256" key="1">
    <source>
        <dbReference type="ARBA" id="ARBA00005189"/>
    </source>
</evidence>
<keyword evidence="2" id="KW-0444">Lipid biosynthesis</keyword>
<reference evidence="7" key="1">
    <citation type="submission" date="2022-10" db="EMBL/GenBank/DDBJ databases">
        <authorList>
            <person name="Yu W.X."/>
        </authorList>
    </citation>
    <scope>NUCLEOTIDE SEQUENCE</scope>
    <source>
        <strain evidence="7">AAT</strain>
    </source>
</reference>
<accession>A0AAE3SG27</accession>
<dbReference type="RefSeq" id="WP_301191616.1">
    <property type="nucleotide sequence ID" value="NZ_JAPDPJ010000043.1"/>
</dbReference>
<dbReference type="GO" id="GO:0006629">
    <property type="term" value="P:lipid metabolic process"/>
    <property type="evidence" value="ECO:0007669"/>
    <property type="project" value="UniProtKB-KW"/>
</dbReference>
<evidence type="ECO:0000256" key="3">
    <source>
        <dbReference type="ARBA" id="ARBA00022679"/>
    </source>
</evidence>
<comment type="pathway">
    <text evidence="1">Lipid metabolism.</text>
</comment>
<dbReference type="Pfam" id="PF19576">
    <property type="entry name" value="Acyltransf_2"/>
    <property type="match status" value="1"/>
</dbReference>
<dbReference type="CDD" id="cd07986">
    <property type="entry name" value="LPLAT_ACT14924-like"/>
    <property type="match status" value="1"/>
</dbReference>
<comment type="caution">
    <text evidence="7">The sequence shown here is derived from an EMBL/GenBank/DDBJ whole genome shotgun (WGS) entry which is preliminary data.</text>
</comment>
<feature type="domain" description="Phospholipid/glycerol acyltransferase" evidence="6">
    <location>
        <begin position="81"/>
        <end position="203"/>
    </location>
</feature>
<evidence type="ECO:0000256" key="5">
    <source>
        <dbReference type="ARBA" id="ARBA00023315"/>
    </source>
</evidence>
<keyword evidence="8" id="KW-1185">Reference proteome</keyword>
<dbReference type="InterPro" id="IPR016181">
    <property type="entry name" value="Acyl_CoA_acyltransferase"/>
</dbReference>
<dbReference type="Pfam" id="PF13444">
    <property type="entry name" value="Acetyltransf_5"/>
    <property type="match status" value="1"/>
</dbReference>
<protein>
    <submittedName>
        <fullName evidence="7">Lysophospholipid acyltransferase family protein</fullName>
    </submittedName>
</protein>
<keyword evidence="4" id="KW-0443">Lipid metabolism</keyword>
<dbReference type="InterPro" id="IPR045746">
    <property type="entry name" value="ACT14924-like_Acyltransf_dom"/>
</dbReference>
<dbReference type="PANTHER" id="PTHR37323:SF1">
    <property type="entry name" value="L-ORNITHINE N(ALPHA)-ACYLTRANSFERASE"/>
    <property type="match status" value="1"/>
</dbReference>
<dbReference type="GO" id="GO:0016746">
    <property type="term" value="F:acyltransferase activity"/>
    <property type="evidence" value="ECO:0007669"/>
    <property type="project" value="UniProtKB-KW"/>
</dbReference>